<keyword evidence="2" id="KW-0812">Transmembrane</keyword>
<dbReference type="AlphaFoldDB" id="E4N1V8"/>
<organism evidence="3 4">
    <name type="scientific">Kitasatospora setae (strain ATCC 33774 / DSM 43861 / JCM 3304 / KCC A-0304 / NBRC 14216 / KM-6054)</name>
    <name type="common">Streptomyces setae</name>
    <dbReference type="NCBI Taxonomy" id="452652"/>
    <lineage>
        <taxon>Bacteria</taxon>
        <taxon>Bacillati</taxon>
        <taxon>Actinomycetota</taxon>
        <taxon>Actinomycetes</taxon>
        <taxon>Kitasatosporales</taxon>
        <taxon>Streptomycetaceae</taxon>
        <taxon>Kitasatospora</taxon>
    </lineage>
</organism>
<keyword evidence="2" id="KW-0472">Membrane</keyword>
<reference evidence="3 4" key="1">
    <citation type="journal article" date="2010" name="DNA Res.">
        <title>Genome sequence of Kitasatospora setae NBRC 14216T: an evolutionary snapshot of the family Streptomycetaceae.</title>
        <authorList>
            <person name="Ichikawa N."/>
            <person name="Oguchi A."/>
            <person name="Ikeda H."/>
            <person name="Ishikawa J."/>
            <person name="Kitani S."/>
            <person name="Watanabe Y."/>
            <person name="Nakamura S."/>
            <person name="Katano Y."/>
            <person name="Kishi E."/>
            <person name="Sasagawa M."/>
            <person name="Ankai A."/>
            <person name="Fukui S."/>
            <person name="Hashimoto Y."/>
            <person name="Kamata S."/>
            <person name="Otoguro M."/>
            <person name="Tanikawa S."/>
            <person name="Nihira T."/>
            <person name="Horinouchi S."/>
            <person name="Ohnishi Y."/>
            <person name="Hayakawa M."/>
            <person name="Kuzuyama T."/>
            <person name="Arisawa A."/>
            <person name="Nomoto F."/>
            <person name="Miura H."/>
            <person name="Takahashi Y."/>
            <person name="Fujita N."/>
        </authorList>
    </citation>
    <scope>NUCLEOTIDE SEQUENCE [LARGE SCALE GENOMIC DNA]</scope>
    <source>
        <strain evidence="4">ATCC 33774 / DSM 43861 / JCM 3304 / KCC A-0304 / NBRC 14216 / KM-6054</strain>
    </source>
</reference>
<evidence type="ECO:0000313" key="3">
    <source>
        <dbReference type="EMBL" id="BAJ32142.1"/>
    </source>
</evidence>
<gene>
    <name evidence="3" type="ordered locus">KSE_63830</name>
</gene>
<dbReference type="Gene3D" id="2.50.20.20">
    <property type="match status" value="1"/>
</dbReference>
<dbReference type="eggNOG" id="ENOG5033M6H">
    <property type="taxonomic scope" value="Bacteria"/>
</dbReference>
<dbReference type="KEGG" id="ksk:KSE_63830"/>
<feature type="compositionally biased region" description="Polar residues" evidence="1">
    <location>
        <begin position="1"/>
        <end position="19"/>
    </location>
</feature>
<evidence type="ECO:0000256" key="2">
    <source>
        <dbReference type="SAM" id="Phobius"/>
    </source>
</evidence>
<keyword evidence="2" id="KW-1133">Transmembrane helix</keyword>
<dbReference type="EMBL" id="AP010968">
    <property type="protein sequence ID" value="BAJ32142.1"/>
    <property type="molecule type" value="Genomic_DNA"/>
</dbReference>
<sequence length="282" mass="29354">MATKNAATAKSAPESTTAKSAPKGGGRRRYAPVAAALAAVLVAAGAVTAWRLTSGGDEARPLSTEESSRLALSRFTLYGTSPAEVELTVQEGDGTVVQVHGVIDYRTRHAAGSYRVSGRQGTLDEGLLVWDAGGLGLAKPPAGTDPATPAWEQAEHVPRSGWTSRPYGTDPLDAGLDLAVQLGADRPDNPLLLAQAGPRWLGRDRIDGREHDRISGPRPRDAAASAAPGDTSPLTYWIDGEGGLRRVTMRMPGIGTPTALDFHGQRAGAKLPEAPWATATAG</sequence>
<dbReference type="RefSeq" id="WP_014139438.1">
    <property type="nucleotide sequence ID" value="NC_016109.1"/>
</dbReference>
<protein>
    <submittedName>
        <fullName evidence="3">Uncharacterized protein</fullName>
    </submittedName>
</protein>
<feature type="transmembrane region" description="Helical" evidence="2">
    <location>
        <begin position="30"/>
        <end position="52"/>
    </location>
</feature>
<evidence type="ECO:0000313" key="4">
    <source>
        <dbReference type="Proteomes" id="UP000007076"/>
    </source>
</evidence>
<dbReference type="SUPFAM" id="SSF89392">
    <property type="entry name" value="Prokaryotic lipoproteins and lipoprotein localization factors"/>
    <property type="match status" value="1"/>
</dbReference>
<feature type="region of interest" description="Disordered" evidence="1">
    <location>
        <begin position="1"/>
        <end position="26"/>
    </location>
</feature>
<dbReference type="PATRIC" id="fig|452652.3.peg.6403"/>
<proteinExistence type="predicted"/>
<feature type="region of interest" description="Disordered" evidence="1">
    <location>
        <begin position="203"/>
        <end position="237"/>
    </location>
</feature>
<evidence type="ECO:0000256" key="1">
    <source>
        <dbReference type="SAM" id="MobiDB-lite"/>
    </source>
</evidence>
<dbReference type="HOGENOM" id="CLU_1224170_0_0_11"/>
<feature type="compositionally biased region" description="Basic and acidic residues" evidence="1">
    <location>
        <begin position="203"/>
        <end position="221"/>
    </location>
</feature>
<dbReference type="InterPro" id="IPR029046">
    <property type="entry name" value="LolA/LolB/LppX"/>
</dbReference>
<accession>E4N1V8</accession>
<keyword evidence="4" id="KW-1185">Reference proteome</keyword>
<dbReference type="Proteomes" id="UP000007076">
    <property type="component" value="Chromosome"/>
</dbReference>
<name>E4N1V8_KITSK</name>